<dbReference type="EMBL" id="WVTD01000016">
    <property type="protein sequence ID" value="MYL99475.1"/>
    <property type="molecule type" value="Genomic_DNA"/>
</dbReference>
<reference evidence="1 2" key="1">
    <citation type="submission" date="2019-12" db="EMBL/GenBank/DDBJ databases">
        <authorList>
            <person name="Feng G."/>
            <person name="Zhu H."/>
        </authorList>
    </citation>
    <scope>NUCLEOTIDE SEQUENCE [LARGE SCALE GENOMIC DNA]</scope>
    <source>
        <strain evidence="1 2">FGD1</strain>
    </source>
</reference>
<gene>
    <name evidence="1" type="ORF">GR702_17025</name>
</gene>
<organism evidence="1 2">
    <name type="scientific">Novosphingobium silvae</name>
    <dbReference type="NCBI Taxonomy" id="2692619"/>
    <lineage>
        <taxon>Bacteria</taxon>
        <taxon>Pseudomonadati</taxon>
        <taxon>Pseudomonadota</taxon>
        <taxon>Alphaproteobacteria</taxon>
        <taxon>Sphingomonadales</taxon>
        <taxon>Sphingomonadaceae</taxon>
        <taxon>Novosphingobium</taxon>
    </lineage>
</organism>
<comment type="caution">
    <text evidence="1">The sequence shown here is derived from an EMBL/GenBank/DDBJ whole genome shotgun (WGS) entry which is preliminary data.</text>
</comment>
<accession>A0A7X4K8Q7</accession>
<dbReference type="Proteomes" id="UP000465810">
    <property type="component" value="Unassembled WGS sequence"/>
</dbReference>
<sequence>MHDDLTNVGLRAQATAVGVVQLCRELHGAGLLTDDAIGRIKASIADELEVNAPRSMTVQQYRHDVHARLDRLFDGEAKVGDAQGLRFASGEESP</sequence>
<dbReference type="RefSeq" id="WP_133085138.1">
    <property type="nucleotide sequence ID" value="NZ_WVTD01000016.1"/>
</dbReference>
<proteinExistence type="predicted"/>
<evidence type="ECO:0000313" key="2">
    <source>
        <dbReference type="Proteomes" id="UP000465810"/>
    </source>
</evidence>
<protein>
    <submittedName>
        <fullName evidence="1">Uncharacterized protein</fullName>
    </submittedName>
</protein>
<name>A0A7X4K8Q7_9SPHN</name>
<keyword evidence="2" id="KW-1185">Reference proteome</keyword>
<evidence type="ECO:0000313" key="1">
    <source>
        <dbReference type="EMBL" id="MYL99475.1"/>
    </source>
</evidence>
<dbReference type="AlphaFoldDB" id="A0A7X4K8Q7"/>